<evidence type="ECO:0000313" key="2">
    <source>
        <dbReference type="EMBL" id="TXG71400.1"/>
    </source>
</evidence>
<feature type="compositionally biased region" description="Polar residues" evidence="1">
    <location>
        <begin position="122"/>
        <end position="134"/>
    </location>
</feature>
<evidence type="ECO:0000313" key="3">
    <source>
        <dbReference type="Proteomes" id="UP000323000"/>
    </source>
</evidence>
<dbReference type="Proteomes" id="UP000323000">
    <property type="component" value="Chromosome 2"/>
</dbReference>
<name>A0A5C7IQ32_9ROSI</name>
<organism evidence="2 3">
    <name type="scientific">Acer yangbiense</name>
    <dbReference type="NCBI Taxonomy" id="1000413"/>
    <lineage>
        <taxon>Eukaryota</taxon>
        <taxon>Viridiplantae</taxon>
        <taxon>Streptophyta</taxon>
        <taxon>Embryophyta</taxon>
        <taxon>Tracheophyta</taxon>
        <taxon>Spermatophyta</taxon>
        <taxon>Magnoliopsida</taxon>
        <taxon>eudicotyledons</taxon>
        <taxon>Gunneridae</taxon>
        <taxon>Pentapetalae</taxon>
        <taxon>rosids</taxon>
        <taxon>malvids</taxon>
        <taxon>Sapindales</taxon>
        <taxon>Sapindaceae</taxon>
        <taxon>Hippocastanoideae</taxon>
        <taxon>Acereae</taxon>
        <taxon>Acer</taxon>
    </lineage>
</organism>
<reference evidence="3" key="1">
    <citation type="journal article" date="2019" name="Gigascience">
        <title>De novo genome assembly of the endangered Acer yangbiense, a plant species with extremely small populations endemic to Yunnan Province, China.</title>
        <authorList>
            <person name="Yang J."/>
            <person name="Wariss H.M."/>
            <person name="Tao L."/>
            <person name="Zhang R."/>
            <person name="Yun Q."/>
            <person name="Hollingsworth P."/>
            <person name="Dao Z."/>
            <person name="Luo G."/>
            <person name="Guo H."/>
            <person name="Ma Y."/>
            <person name="Sun W."/>
        </authorList>
    </citation>
    <scope>NUCLEOTIDE SEQUENCE [LARGE SCALE GENOMIC DNA]</scope>
    <source>
        <strain evidence="3">cv. Malutang</strain>
    </source>
</reference>
<feature type="compositionally biased region" description="Low complexity" evidence="1">
    <location>
        <begin position="66"/>
        <end position="78"/>
    </location>
</feature>
<sequence>MGKTVKLLGFASVQSPADVKKFVERHTGEGTVCDVVEVGRFEGTRAHAIVEFTTIFLKRQQFIKKPQTTTKPTKLTTKQSKETAPGNPKAKQKQTKQGKPRQHGWKTDIQQTAKTEEKENQKQSYKSPHSTLSPSKAEPLFAILSARGFEALEKCSTVPLKP</sequence>
<protein>
    <submittedName>
        <fullName evidence="2">Uncharacterized protein</fullName>
    </submittedName>
</protein>
<feature type="region of interest" description="Disordered" evidence="1">
    <location>
        <begin position="66"/>
        <end position="136"/>
    </location>
</feature>
<accession>A0A5C7IQ32</accession>
<proteinExistence type="predicted"/>
<dbReference type="OrthoDB" id="1602082at2759"/>
<comment type="caution">
    <text evidence="2">The sequence shown here is derived from an EMBL/GenBank/DDBJ whole genome shotgun (WGS) entry which is preliminary data.</text>
</comment>
<gene>
    <name evidence="2" type="ORF">EZV62_006335</name>
</gene>
<keyword evidence="3" id="KW-1185">Reference proteome</keyword>
<dbReference type="AlphaFoldDB" id="A0A5C7IQ32"/>
<feature type="compositionally biased region" description="Basic residues" evidence="1">
    <location>
        <begin position="90"/>
        <end position="104"/>
    </location>
</feature>
<evidence type="ECO:0000256" key="1">
    <source>
        <dbReference type="SAM" id="MobiDB-lite"/>
    </source>
</evidence>
<dbReference type="EMBL" id="VAHF01000002">
    <property type="protein sequence ID" value="TXG71400.1"/>
    <property type="molecule type" value="Genomic_DNA"/>
</dbReference>